<proteinExistence type="predicted"/>
<comment type="caution">
    <text evidence="1">The sequence shown here is derived from an EMBL/GenBank/DDBJ whole genome shotgun (WGS) entry which is preliminary data.</text>
</comment>
<name>A0ABW7IM63_9VIBR</name>
<dbReference type="EMBL" id="JBIHSF010000011">
    <property type="protein sequence ID" value="MFH0262705.1"/>
    <property type="molecule type" value="Genomic_DNA"/>
</dbReference>
<dbReference type="InterPro" id="IPR052183">
    <property type="entry name" value="IS_Transposase"/>
</dbReference>
<reference evidence="1 2" key="1">
    <citation type="submission" date="2024-10" db="EMBL/GenBank/DDBJ databases">
        <authorList>
            <person name="Yibar A."/>
            <person name="Saticioglu I.B."/>
            <person name="Duman M."/>
            <person name="Ajmi N."/>
            <person name="Gurler F."/>
            <person name="Ay H."/>
            <person name="Onuk E."/>
            <person name="Guler S."/>
            <person name="Romalde J.L."/>
        </authorList>
    </citation>
    <scope>NUCLEOTIDE SEQUENCE [LARGE SCALE GENOMIC DNA]</scope>
    <source>
        <strain evidence="1 2">1-TCBS-B</strain>
    </source>
</reference>
<sequence length="82" mass="9572">MFKGCHFPSEVILETIRYYLAYKLTHGEIAEIQKERGVTVDHAPINQWVIRSTPILENKVRHQMKSISSSWQMDETDIKIKG</sequence>
<protein>
    <submittedName>
        <fullName evidence="1">IS6 family transposase</fullName>
    </submittedName>
</protein>
<keyword evidence="2" id="KW-1185">Reference proteome</keyword>
<evidence type="ECO:0000313" key="2">
    <source>
        <dbReference type="Proteomes" id="UP001607125"/>
    </source>
</evidence>
<dbReference type="Proteomes" id="UP001607125">
    <property type="component" value="Unassembled WGS sequence"/>
</dbReference>
<gene>
    <name evidence="1" type="ORF">ACGRH2_20160</name>
</gene>
<organism evidence="1 2">
    <name type="scientific">Vibrio barjaei</name>
    <dbReference type="NCBI Taxonomy" id="1676683"/>
    <lineage>
        <taxon>Bacteria</taxon>
        <taxon>Pseudomonadati</taxon>
        <taxon>Pseudomonadota</taxon>
        <taxon>Gammaproteobacteria</taxon>
        <taxon>Vibrionales</taxon>
        <taxon>Vibrionaceae</taxon>
        <taxon>Vibrio</taxon>
    </lineage>
</organism>
<dbReference type="RefSeq" id="WP_063604900.1">
    <property type="nucleotide sequence ID" value="NZ_JAPQMW010000025.1"/>
</dbReference>
<dbReference type="PANTHER" id="PTHR35528">
    <property type="entry name" value="BLL1675 PROTEIN"/>
    <property type="match status" value="1"/>
</dbReference>
<dbReference type="PANTHER" id="PTHR35528:SF3">
    <property type="entry name" value="BLL1675 PROTEIN"/>
    <property type="match status" value="1"/>
</dbReference>
<accession>A0ABW7IM63</accession>
<evidence type="ECO:0000313" key="1">
    <source>
        <dbReference type="EMBL" id="MFH0262705.1"/>
    </source>
</evidence>